<dbReference type="PANTHER" id="PTHR10288">
    <property type="entry name" value="KH DOMAIN CONTAINING RNA BINDING PROTEIN"/>
    <property type="match status" value="1"/>
</dbReference>
<organism evidence="4 5">
    <name type="scientific">Coptis chinensis</name>
    <dbReference type="NCBI Taxonomy" id="261450"/>
    <lineage>
        <taxon>Eukaryota</taxon>
        <taxon>Viridiplantae</taxon>
        <taxon>Streptophyta</taxon>
        <taxon>Embryophyta</taxon>
        <taxon>Tracheophyta</taxon>
        <taxon>Spermatophyta</taxon>
        <taxon>Magnoliopsida</taxon>
        <taxon>Ranunculales</taxon>
        <taxon>Ranunculaceae</taxon>
        <taxon>Coptidoideae</taxon>
        <taxon>Coptis</taxon>
    </lineage>
</organism>
<feature type="domain" description="K Homology" evidence="3">
    <location>
        <begin position="2"/>
        <end position="71"/>
    </location>
</feature>
<dbReference type="Gene3D" id="3.30.1370.10">
    <property type="entry name" value="K Homology domain, type 1"/>
    <property type="match status" value="5"/>
</dbReference>
<keyword evidence="1" id="KW-0677">Repeat</keyword>
<dbReference type="SMART" id="SM00322">
    <property type="entry name" value="KH"/>
    <property type="match status" value="5"/>
</dbReference>
<reference evidence="4 5" key="1">
    <citation type="submission" date="2020-10" db="EMBL/GenBank/DDBJ databases">
        <title>The Coptis chinensis genome and diversification of protoberbering-type alkaloids.</title>
        <authorList>
            <person name="Wang B."/>
            <person name="Shu S."/>
            <person name="Song C."/>
            <person name="Liu Y."/>
        </authorList>
    </citation>
    <scope>NUCLEOTIDE SEQUENCE [LARGE SCALE GENOMIC DNA]</scope>
    <source>
        <strain evidence="4">HL-2020</strain>
        <tissue evidence="4">Leaf</tissue>
    </source>
</reference>
<evidence type="ECO:0000256" key="2">
    <source>
        <dbReference type="PROSITE-ProRule" id="PRU00117"/>
    </source>
</evidence>
<dbReference type="EMBL" id="JADFTS010000009">
    <property type="protein sequence ID" value="KAF9588999.1"/>
    <property type="molecule type" value="Genomic_DNA"/>
</dbReference>
<proteinExistence type="predicted"/>
<evidence type="ECO:0000256" key="1">
    <source>
        <dbReference type="ARBA" id="ARBA00022737"/>
    </source>
</evidence>
<dbReference type="InterPro" id="IPR004088">
    <property type="entry name" value="KH_dom_type_1"/>
</dbReference>
<gene>
    <name evidence="4" type="ORF">IFM89_017678</name>
</gene>
<comment type="caution">
    <text evidence="4">The sequence shown here is derived from an EMBL/GenBank/DDBJ whole genome shotgun (WGS) entry which is preliminary data.</text>
</comment>
<dbReference type="GO" id="GO:0003723">
    <property type="term" value="F:RNA binding"/>
    <property type="evidence" value="ECO:0007669"/>
    <property type="project" value="UniProtKB-UniRule"/>
</dbReference>
<dbReference type="InterPro" id="IPR036612">
    <property type="entry name" value="KH_dom_type_1_sf"/>
</dbReference>
<feature type="domain" description="K Homology" evidence="3">
    <location>
        <begin position="352"/>
        <end position="426"/>
    </location>
</feature>
<dbReference type="CDD" id="cd22462">
    <property type="entry name" value="KH-I_HEN4_like_rpt5"/>
    <property type="match status" value="1"/>
</dbReference>
<feature type="domain" description="K Homology" evidence="3">
    <location>
        <begin position="514"/>
        <end position="584"/>
    </location>
</feature>
<dbReference type="SUPFAM" id="SSF54791">
    <property type="entry name" value="Eukaryotic type KH-domain (KH-domain type I)"/>
    <property type="match status" value="5"/>
</dbReference>
<dbReference type="PROSITE" id="PS50084">
    <property type="entry name" value="KH_TYPE_1"/>
    <property type="match status" value="5"/>
</dbReference>
<evidence type="ECO:0000313" key="5">
    <source>
        <dbReference type="Proteomes" id="UP000631114"/>
    </source>
</evidence>
<keyword evidence="5" id="KW-1185">Reference proteome</keyword>
<dbReference type="Pfam" id="PF00013">
    <property type="entry name" value="KH_1"/>
    <property type="match status" value="5"/>
</dbReference>
<protein>
    <recommendedName>
        <fullName evidence="3">K Homology domain-containing protein</fullName>
    </recommendedName>
</protein>
<feature type="domain" description="K Homology" evidence="3">
    <location>
        <begin position="270"/>
        <end position="343"/>
    </location>
</feature>
<dbReference type="CDD" id="cd22459">
    <property type="entry name" value="KH-I_PEPPER_rpt1_like"/>
    <property type="match status" value="1"/>
</dbReference>
<keyword evidence="2" id="KW-0694">RNA-binding</keyword>
<sequence>MILYRILCPDTVIGSVIGRSGKVINSIRQDTRAKIKVLDPFPGSKERVLSIYCHVREKEKLEVDDEYDSMQPLCASQDALIRVHCAISNALASGGDSDKRRRDKEEVHILVPSSQAANIIGKSGATIKKMRSRTRANIKVTPKDESEPSHSYSALSFDNFLLITGDAEAVKQALYAVSAIMYKFSPKEEIPLEASISDAAPSIIIPSDMPIYPTAGFYPGADTLVPPSRSVSSLLGAADLHGYPDLGGAWPLYSPGIPMVSGLGGSARSEELIIRILCPHDQIGRVIGKGGSAIKTVRQESGARVEVDDTKGNREECLITVTATEAVDDMKSMAVEAVLLLQAKINDNDDHDTVSFRLLVPSKVIGCIIGKSGAIINEIRKRTKTDVRISKSKMPKCAQSNDELVEVVGEVGSVRDALVQVVLRLRDDVLKDREGGRDTPAVDSIYSSGGGVPLHSALQSVPPVTSLGYDQRIDSASAYGLLSSRNNLYGYESFSVGDNGYGSYSSKPYAGLLTPSTAEMLIPANAVGKVMGRGGGNLANIRKISGANIEVSDSKSSRGDRVAHISGTPEQKREAENLIQAFIMST</sequence>
<dbReference type="InterPro" id="IPR004087">
    <property type="entry name" value="KH_dom"/>
</dbReference>
<dbReference type="Proteomes" id="UP000631114">
    <property type="component" value="Unassembled WGS sequence"/>
</dbReference>
<feature type="domain" description="K Homology" evidence="3">
    <location>
        <begin position="103"/>
        <end position="182"/>
    </location>
</feature>
<evidence type="ECO:0000259" key="3">
    <source>
        <dbReference type="SMART" id="SM00322"/>
    </source>
</evidence>
<evidence type="ECO:0000313" key="4">
    <source>
        <dbReference type="EMBL" id="KAF9588999.1"/>
    </source>
</evidence>
<dbReference type="AlphaFoldDB" id="A0A835LEL7"/>
<name>A0A835LEL7_9MAGN</name>
<accession>A0A835LEL7</accession>
<dbReference type="OrthoDB" id="752362at2759"/>